<dbReference type="SUPFAM" id="SSF52540">
    <property type="entry name" value="P-loop containing nucleoside triphosphate hydrolases"/>
    <property type="match status" value="1"/>
</dbReference>
<dbReference type="InterPro" id="IPR013153">
    <property type="entry name" value="Prk_AAA"/>
</dbReference>
<dbReference type="OrthoDB" id="9761914at2"/>
<sequence length="762" mass="89189">MDRIEKALDLVVKRMSEWEPLAPMPFEEFLKVLTEQPDRVLRNAFQIFHDLVKSHVAEGLDEYPNDPESIHYMHYNCSKLFVEGTDNPFFADRLFANRLVSLVESLKRGAQQNKIYIFEGPPGSGKSTFLNNLLLKFERYANTAEGRRYEVVWRLSRKNLASIPARNADHFLDKLSHLLDEYEFGQNELIETKEAMYASEDYVEVPCPSHDNPILMIPKSLRREFFEQLFDDPATRERLLTDKEFEWVFRGTPCTICRSLYLALLEKVGNPLDVYRMIFARPYQFSRSLGEGISVFTPGDKPVKQNILTNDILQNRINTLLRDSNKVKYLFSRYAKTNNGIYALMDIKSHNTERLIELHNIISEGLHKVEDTEENVNSLFIALMNPEDKQNIQGFQSFLDRIEYIKVPYVLDLNTEVEIYRNTFGTHIDNSFLPRVLHNFARVIISTRLKSHSPAMSEWIAHPVKYRHYCDDNLMLLKMEIYTGNIPKWLDDEDVKRLTAKRRRNIIAESELEGDKGLSGRDSLKIFNDFFSTYARKDKLIDMSILVKYFTKVRTDLATVVTESILDSLTRMYDYTVLQEVKESLYSYNEEQISRDIRNYLFAVNFKLGSKEVCTFTGEKLEITEELLAGIESRLLGSGASSDSRHLFRKDVQKEYTVKALTQEMMLEGRKIIETSLYQTLRERYIHNLKERVLDPFLENENFRRAIKDFGKEDFKTYDQRIRDDVTFLITNLCARYQYTRHGAKEVCIYVIDNDIARQFAA</sequence>
<dbReference type="SMART" id="SM00763">
    <property type="entry name" value="AAA_PrkA"/>
    <property type="match status" value="1"/>
</dbReference>
<gene>
    <name evidence="2" type="ORF">FL622_09965</name>
</gene>
<comment type="caution">
    <text evidence="2">The sequence shown here is derived from an EMBL/GenBank/DDBJ whole genome shotgun (WGS) entry which is preliminary data.</text>
</comment>
<evidence type="ECO:0000313" key="3">
    <source>
        <dbReference type="Proteomes" id="UP000317155"/>
    </source>
</evidence>
<dbReference type="PANTHER" id="PTHR30267">
    <property type="entry name" value="PROTEIN KINASE PRKA"/>
    <property type="match status" value="1"/>
</dbReference>
<evidence type="ECO:0000313" key="2">
    <source>
        <dbReference type="EMBL" id="TRO81224.1"/>
    </source>
</evidence>
<evidence type="ECO:0000259" key="1">
    <source>
        <dbReference type="SMART" id="SM00763"/>
    </source>
</evidence>
<reference evidence="2 3" key="1">
    <citation type="submission" date="2019-07" db="EMBL/GenBank/DDBJ databases">
        <title>Insights of Desulfuromonas acetexigens electromicrobiology.</title>
        <authorList>
            <person name="Katuri K."/>
            <person name="Sapireddy V."/>
            <person name="Shaw D.R."/>
            <person name="Saikaly P."/>
        </authorList>
    </citation>
    <scope>NUCLEOTIDE SEQUENCE [LARGE SCALE GENOMIC DNA]</scope>
    <source>
        <strain evidence="2 3">2873</strain>
    </source>
</reference>
<dbReference type="Pfam" id="PF06798">
    <property type="entry name" value="PrkA"/>
    <property type="match status" value="1"/>
</dbReference>
<keyword evidence="3" id="KW-1185">Reference proteome</keyword>
<feature type="domain" description="PrkA AAA" evidence="1">
    <location>
        <begin position="24"/>
        <end position="456"/>
    </location>
</feature>
<dbReference type="RefSeq" id="WP_092057953.1">
    <property type="nucleotide sequence ID" value="NZ_FOJJ01000038.1"/>
</dbReference>
<keyword evidence="2" id="KW-0418">Kinase</keyword>
<dbReference type="PANTHER" id="PTHR30267:SF2">
    <property type="entry name" value="PROTEIN PRKA"/>
    <property type="match status" value="1"/>
</dbReference>
<dbReference type="EMBL" id="VJVV01000006">
    <property type="protein sequence ID" value="TRO81224.1"/>
    <property type="molecule type" value="Genomic_DNA"/>
</dbReference>
<proteinExistence type="predicted"/>
<organism evidence="2 3">
    <name type="scientific">Trichloromonas acetexigens</name>
    <dbReference type="NCBI Taxonomy" id="38815"/>
    <lineage>
        <taxon>Bacteria</taxon>
        <taxon>Pseudomonadati</taxon>
        <taxon>Thermodesulfobacteriota</taxon>
        <taxon>Desulfuromonadia</taxon>
        <taxon>Desulfuromonadales</taxon>
        <taxon>Trichloromonadaceae</taxon>
        <taxon>Trichloromonas</taxon>
    </lineage>
</organism>
<protein>
    <submittedName>
        <fullName evidence="2">Serine protein kinase PrkA</fullName>
    </submittedName>
</protein>
<dbReference type="GO" id="GO:0004672">
    <property type="term" value="F:protein kinase activity"/>
    <property type="evidence" value="ECO:0007669"/>
    <property type="project" value="TreeGrafter"/>
</dbReference>
<dbReference type="Pfam" id="PF08298">
    <property type="entry name" value="AAA_PrkA"/>
    <property type="match status" value="1"/>
</dbReference>
<dbReference type="InterPro" id="IPR010650">
    <property type="entry name" value="PrkA_C"/>
</dbReference>
<dbReference type="Proteomes" id="UP000317155">
    <property type="component" value="Unassembled WGS sequence"/>
</dbReference>
<dbReference type="AlphaFoldDB" id="A0A550JDE6"/>
<keyword evidence="2" id="KW-0808">Transferase</keyword>
<dbReference type="InterPro" id="IPR027417">
    <property type="entry name" value="P-loop_NTPase"/>
</dbReference>
<accession>A0A550JDE6</accession>
<name>A0A550JDE6_9BACT</name>